<dbReference type="Gene3D" id="3.30.420.10">
    <property type="entry name" value="Ribonuclease H-like superfamily/Ribonuclease H"/>
    <property type="match status" value="1"/>
</dbReference>
<dbReference type="GO" id="GO:0000287">
    <property type="term" value="F:magnesium ion binding"/>
    <property type="evidence" value="ECO:0007669"/>
    <property type="project" value="InterPro"/>
</dbReference>
<evidence type="ECO:0000256" key="1">
    <source>
        <dbReference type="ARBA" id="ARBA00000077"/>
    </source>
</evidence>
<dbReference type="FunFam" id="3.30.420.10:FF:000115">
    <property type="entry name" value="Ribonuclease H"/>
    <property type="match status" value="1"/>
</dbReference>
<dbReference type="InterPro" id="IPR012337">
    <property type="entry name" value="RNaseH-like_sf"/>
</dbReference>
<feature type="region of interest" description="Disordered" evidence="10">
    <location>
        <begin position="134"/>
        <end position="180"/>
    </location>
</feature>
<evidence type="ECO:0000256" key="7">
    <source>
        <dbReference type="ARBA" id="ARBA00022759"/>
    </source>
</evidence>
<dbReference type="PANTHER" id="PTHR10642:SF26">
    <property type="entry name" value="RIBONUCLEASE H1"/>
    <property type="match status" value="1"/>
</dbReference>
<dbReference type="Pfam" id="PF00075">
    <property type="entry name" value="RNase_H"/>
    <property type="match status" value="1"/>
</dbReference>
<proteinExistence type="inferred from homology"/>
<organism evidence="12 13">
    <name type="scientific">Geodia barretti</name>
    <name type="common">Barrett's horny sponge</name>
    <dbReference type="NCBI Taxonomy" id="519541"/>
    <lineage>
        <taxon>Eukaryota</taxon>
        <taxon>Metazoa</taxon>
        <taxon>Porifera</taxon>
        <taxon>Demospongiae</taxon>
        <taxon>Heteroscleromorpha</taxon>
        <taxon>Tetractinellida</taxon>
        <taxon>Astrophorina</taxon>
        <taxon>Geodiidae</taxon>
        <taxon>Geodia</taxon>
    </lineage>
</organism>
<gene>
    <name evidence="12" type="ORF">GBAR_LOCUS12394</name>
</gene>
<dbReference type="InterPro" id="IPR002156">
    <property type="entry name" value="RNaseH_domain"/>
</dbReference>
<dbReference type="FunFam" id="3.40.970.10:FF:000001">
    <property type="entry name" value="Ribonuclease H1"/>
    <property type="match status" value="1"/>
</dbReference>
<feature type="domain" description="RNase H type-1" evidence="11">
    <location>
        <begin position="175"/>
        <end position="321"/>
    </location>
</feature>
<dbReference type="GO" id="GO:0043137">
    <property type="term" value="P:DNA replication, removal of RNA primer"/>
    <property type="evidence" value="ECO:0007669"/>
    <property type="project" value="TreeGrafter"/>
</dbReference>
<reference evidence="12" key="1">
    <citation type="submission" date="2023-03" db="EMBL/GenBank/DDBJ databases">
        <authorList>
            <person name="Steffen K."/>
            <person name="Cardenas P."/>
        </authorList>
    </citation>
    <scope>NUCLEOTIDE SEQUENCE</scope>
</reference>
<comment type="cofactor">
    <cofactor evidence="2">
        <name>Mg(2+)</name>
        <dbReference type="ChEBI" id="CHEBI:18420"/>
    </cofactor>
</comment>
<evidence type="ECO:0000256" key="6">
    <source>
        <dbReference type="ARBA" id="ARBA00022723"/>
    </source>
</evidence>
<dbReference type="PIRSF" id="PIRSF036852">
    <property type="entry name" value="Ribonuclease_H1_euk"/>
    <property type="match status" value="1"/>
</dbReference>
<comment type="similarity">
    <text evidence="3">Belongs to the RNase H family.</text>
</comment>
<keyword evidence="8" id="KW-0378">Hydrolase</keyword>
<comment type="catalytic activity">
    <reaction evidence="1">
        <text>Endonucleolytic cleavage to 5'-phosphomonoester.</text>
        <dbReference type="EC" id="3.1.26.4"/>
    </reaction>
</comment>
<comment type="caution">
    <text evidence="12">The sequence shown here is derived from an EMBL/GenBank/DDBJ whole genome shotgun (WGS) entry which is preliminary data.</text>
</comment>
<feature type="compositionally biased region" description="Low complexity" evidence="10">
    <location>
        <begin position="134"/>
        <end position="146"/>
    </location>
</feature>
<evidence type="ECO:0000256" key="2">
    <source>
        <dbReference type="ARBA" id="ARBA00001946"/>
    </source>
</evidence>
<dbReference type="InterPro" id="IPR017067">
    <property type="entry name" value="RNase_H1_euk"/>
</dbReference>
<dbReference type="InterPro" id="IPR011320">
    <property type="entry name" value="RNase_H1_N"/>
</dbReference>
<protein>
    <recommendedName>
        <fullName evidence="4">ribonuclease H</fullName>
        <ecNumber evidence="4">3.1.26.4</ecNumber>
    </recommendedName>
</protein>
<dbReference type="PANTHER" id="PTHR10642">
    <property type="entry name" value="RIBONUCLEASE H1"/>
    <property type="match status" value="1"/>
</dbReference>
<dbReference type="Gene3D" id="3.40.970.10">
    <property type="entry name" value="Ribonuclease H1, N-terminal domain"/>
    <property type="match status" value="1"/>
</dbReference>
<evidence type="ECO:0000256" key="10">
    <source>
        <dbReference type="SAM" id="MobiDB-lite"/>
    </source>
</evidence>
<dbReference type="GO" id="GO:0004523">
    <property type="term" value="F:RNA-DNA hybrid ribonuclease activity"/>
    <property type="evidence" value="ECO:0007669"/>
    <property type="project" value="UniProtKB-EC"/>
</dbReference>
<dbReference type="GO" id="GO:0003676">
    <property type="term" value="F:nucleic acid binding"/>
    <property type="evidence" value="ECO:0007669"/>
    <property type="project" value="InterPro"/>
</dbReference>
<name>A0AA35RZR8_GEOBA</name>
<dbReference type="InterPro" id="IPR037056">
    <property type="entry name" value="RNase_H1_N_sf"/>
</dbReference>
<feature type="non-terminal residue" evidence="12">
    <location>
        <position position="322"/>
    </location>
</feature>
<evidence type="ECO:0000256" key="9">
    <source>
        <dbReference type="ARBA" id="ARBA00022842"/>
    </source>
</evidence>
<dbReference type="Proteomes" id="UP001174909">
    <property type="component" value="Unassembled WGS sequence"/>
</dbReference>
<keyword evidence="13" id="KW-1185">Reference proteome</keyword>
<dbReference type="SUPFAM" id="SSF53098">
    <property type="entry name" value="Ribonuclease H-like"/>
    <property type="match status" value="1"/>
</dbReference>
<dbReference type="SUPFAM" id="SSF55658">
    <property type="entry name" value="L9 N-domain-like"/>
    <property type="match status" value="1"/>
</dbReference>
<dbReference type="PROSITE" id="PS50879">
    <property type="entry name" value="RNASE_H_1"/>
    <property type="match status" value="1"/>
</dbReference>
<dbReference type="Pfam" id="PF01693">
    <property type="entry name" value="Cauli_VI"/>
    <property type="match status" value="1"/>
</dbReference>
<feature type="compositionally biased region" description="Low complexity" evidence="10">
    <location>
        <begin position="155"/>
        <end position="180"/>
    </location>
</feature>
<dbReference type="InterPro" id="IPR036397">
    <property type="entry name" value="RNaseH_sf"/>
</dbReference>
<sequence length="322" mass="34904">TNIDTPPLVHVLSDDDTAKQGFALLQRSIFRTKLKSGGVECGLSRMGKTRKSYYAVRVGREVGVYNTWEGCRSQVDKYSGAVYKGFSTAAEAESFVGASQASHARSTYGRSRSYHSGSYPQRRDREWCSESTSSVSYSQPSYSSWSDTVSYDHQPPSTSTSPSSYSGTSSSGSRSHSRPTVYSDGCCLNNGRVGASAGVGVYWGEGSPHNVSEKLSGPQTNQRAELNAAYRAVQSAVDLGHSAVEVKTDSSYTIKAMTEWLGKWKRNGWMTSQSAPVKNKEDIVRLDNACQKIDVKWTHVPGHSGVAGNEAADQLARAGSFK</sequence>
<keyword evidence="7" id="KW-0255">Endonuclease</keyword>
<evidence type="ECO:0000313" key="12">
    <source>
        <dbReference type="EMBL" id="CAI8020775.1"/>
    </source>
</evidence>
<evidence type="ECO:0000256" key="3">
    <source>
        <dbReference type="ARBA" id="ARBA00005300"/>
    </source>
</evidence>
<dbReference type="CDD" id="cd09280">
    <property type="entry name" value="RNase_HI_eukaryote_like"/>
    <property type="match status" value="1"/>
</dbReference>
<keyword evidence="5" id="KW-0540">Nuclease</keyword>
<evidence type="ECO:0000259" key="11">
    <source>
        <dbReference type="PROSITE" id="PS50879"/>
    </source>
</evidence>
<accession>A0AA35RZR8</accession>
<dbReference type="EC" id="3.1.26.4" evidence="4"/>
<dbReference type="InterPro" id="IPR009027">
    <property type="entry name" value="Ribosomal_bL9/RNase_H1_N"/>
</dbReference>
<evidence type="ECO:0000256" key="8">
    <source>
        <dbReference type="ARBA" id="ARBA00022801"/>
    </source>
</evidence>
<evidence type="ECO:0000313" key="13">
    <source>
        <dbReference type="Proteomes" id="UP001174909"/>
    </source>
</evidence>
<dbReference type="AlphaFoldDB" id="A0AA35RZR8"/>
<dbReference type="InterPro" id="IPR050092">
    <property type="entry name" value="RNase_H"/>
</dbReference>
<dbReference type="EMBL" id="CASHTH010001847">
    <property type="protein sequence ID" value="CAI8020775.1"/>
    <property type="molecule type" value="Genomic_DNA"/>
</dbReference>
<keyword evidence="6" id="KW-0479">Metal-binding</keyword>
<evidence type="ECO:0000256" key="5">
    <source>
        <dbReference type="ARBA" id="ARBA00022722"/>
    </source>
</evidence>
<keyword evidence="9" id="KW-0460">Magnesium</keyword>
<evidence type="ECO:0000256" key="4">
    <source>
        <dbReference type="ARBA" id="ARBA00012180"/>
    </source>
</evidence>